<evidence type="ECO:0000259" key="5">
    <source>
        <dbReference type="Pfam" id="PF00175"/>
    </source>
</evidence>
<dbReference type="CDD" id="cd06183">
    <property type="entry name" value="cyt_b5_reduct_like"/>
    <property type="match status" value="1"/>
</dbReference>
<dbReference type="InterPro" id="IPR001834">
    <property type="entry name" value="CBR-like"/>
</dbReference>
<evidence type="ECO:0000256" key="3">
    <source>
        <dbReference type="ARBA" id="ARBA00022827"/>
    </source>
</evidence>
<dbReference type="PRINTS" id="PR00406">
    <property type="entry name" value="CYTB5RDTASE"/>
</dbReference>
<evidence type="ECO:0000256" key="4">
    <source>
        <dbReference type="ARBA" id="ARBA00023002"/>
    </source>
</evidence>
<sequence>GLCLRSEAQGALSQKFKQLRAGDSVQFLGPCGGLEYVANAVKHITLVASGVGITPCLQIVRAVTSDPDDRTRTRLLYYADTRADLLFKEELDRLAGKHAGKLSIFYSVGETDDTWQGAEGFIGKEALKANLPEQQETSQKIILSGGPQMILSSLQSLFSLDRRSEDVYIYGPFGAEQIRAVYGRNAKLGSHKVLAPATGVELR</sequence>
<name>A0ABM1EZK6_PRICU</name>
<evidence type="ECO:0000256" key="1">
    <source>
        <dbReference type="ARBA" id="ARBA00001974"/>
    </source>
</evidence>
<keyword evidence="4" id="KW-0560">Oxidoreductase</keyword>
<proteinExistence type="predicted"/>
<feature type="non-terminal residue" evidence="7">
    <location>
        <position position="1"/>
    </location>
</feature>
<protein>
    <submittedName>
        <fullName evidence="7">NADH-cytochrome b5 reductase 1-like</fullName>
    </submittedName>
</protein>
<evidence type="ECO:0000313" key="7">
    <source>
        <dbReference type="RefSeq" id="XP_014677627.1"/>
    </source>
</evidence>
<dbReference type="RefSeq" id="XP_014677627.1">
    <property type="nucleotide sequence ID" value="XM_014822141.1"/>
</dbReference>
<evidence type="ECO:0000313" key="6">
    <source>
        <dbReference type="Proteomes" id="UP000695022"/>
    </source>
</evidence>
<evidence type="ECO:0000256" key="2">
    <source>
        <dbReference type="ARBA" id="ARBA00022630"/>
    </source>
</evidence>
<gene>
    <name evidence="7" type="primary">LOC106817473</name>
</gene>
<organism evidence="6 7">
    <name type="scientific">Priapulus caudatus</name>
    <name type="common">Priapulid worm</name>
    <dbReference type="NCBI Taxonomy" id="37621"/>
    <lineage>
        <taxon>Eukaryota</taxon>
        <taxon>Metazoa</taxon>
        <taxon>Ecdysozoa</taxon>
        <taxon>Scalidophora</taxon>
        <taxon>Priapulida</taxon>
        <taxon>Priapulimorpha</taxon>
        <taxon>Priapulimorphida</taxon>
        <taxon>Priapulidae</taxon>
        <taxon>Priapulus</taxon>
    </lineage>
</organism>
<dbReference type="Gene3D" id="3.40.50.80">
    <property type="entry name" value="Nucleotide-binding domain of ferredoxin-NADP reductase (FNR) module"/>
    <property type="match status" value="1"/>
</dbReference>
<reference evidence="7" key="1">
    <citation type="submission" date="2025-08" db="UniProtKB">
        <authorList>
            <consortium name="RefSeq"/>
        </authorList>
    </citation>
    <scope>IDENTIFICATION</scope>
</reference>
<dbReference type="GeneID" id="106817473"/>
<keyword evidence="6" id="KW-1185">Reference proteome</keyword>
<dbReference type="SUPFAM" id="SSF52343">
    <property type="entry name" value="Ferredoxin reductase-like, C-terminal NADP-linked domain"/>
    <property type="match status" value="1"/>
</dbReference>
<dbReference type="Pfam" id="PF00175">
    <property type="entry name" value="NAD_binding_1"/>
    <property type="match status" value="1"/>
</dbReference>
<keyword evidence="2" id="KW-0285">Flavoprotein</keyword>
<feature type="domain" description="Oxidoreductase FAD/NAD(P)-binding" evidence="5">
    <location>
        <begin position="46"/>
        <end position="150"/>
    </location>
</feature>
<comment type="cofactor">
    <cofactor evidence="1">
        <name>FAD</name>
        <dbReference type="ChEBI" id="CHEBI:57692"/>
    </cofactor>
</comment>
<accession>A0ABM1EZK6</accession>
<dbReference type="Proteomes" id="UP000695022">
    <property type="component" value="Unplaced"/>
</dbReference>
<keyword evidence="3" id="KW-0274">FAD</keyword>
<dbReference type="InterPro" id="IPR001433">
    <property type="entry name" value="OxRdtase_FAD/NAD-bd"/>
</dbReference>
<dbReference type="PANTHER" id="PTHR19370">
    <property type="entry name" value="NADH-CYTOCHROME B5 REDUCTASE"/>
    <property type="match status" value="1"/>
</dbReference>
<dbReference type="InterPro" id="IPR039261">
    <property type="entry name" value="FNR_nucleotide-bd"/>
</dbReference>